<accession>A0A1S1LTX6</accession>
<protein>
    <submittedName>
        <fullName evidence="2">Uncharacterized protein</fullName>
    </submittedName>
</protein>
<evidence type="ECO:0000256" key="1">
    <source>
        <dbReference type="SAM" id="MobiDB-lite"/>
    </source>
</evidence>
<evidence type="ECO:0000313" key="3">
    <source>
        <dbReference type="Proteomes" id="UP000180043"/>
    </source>
</evidence>
<evidence type="ECO:0000313" key="2">
    <source>
        <dbReference type="EMBL" id="OHU57128.1"/>
    </source>
</evidence>
<feature type="region of interest" description="Disordered" evidence="1">
    <location>
        <begin position="38"/>
        <end position="69"/>
    </location>
</feature>
<dbReference type="Proteomes" id="UP000180043">
    <property type="component" value="Unassembled WGS sequence"/>
</dbReference>
<name>A0A1S1LTX6_MYCCH</name>
<sequence length="151" mass="15392">MGGMTATASSTGDTREPAVLDGNTDLVQCRIDEMVPSAQIDANLNDRHTASPSGTGDVAETTNPATNPKITSGSLDLFLGYAADAGNWSGTPPLGGGGGGTKEARGNITQLKRAGLIETFIDEGGDGGDETWVRFTTDGRALAALHGIEIS</sequence>
<organism evidence="2 3">
    <name type="scientific">Mycobacteroides chelonae</name>
    <name type="common">Mycobacterium chelonae</name>
    <dbReference type="NCBI Taxonomy" id="1774"/>
    <lineage>
        <taxon>Bacteria</taxon>
        <taxon>Bacillati</taxon>
        <taxon>Actinomycetota</taxon>
        <taxon>Actinomycetes</taxon>
        <taxon>Mycobacteriales</taxon>
        <taxon>Mycobacteriaceae</taxon>
        <taxon>Mycobacteroides</taxon>
    </lineage>
</organism>
<feature type="region of interest" description="Disordered" evidence="1">
    <location>
        <begin position="1"/>
        <end position="21"/>
    </location>
</feature>
<reference evidence="2 3" key="1">
    <citation type="submission" date="2016-10" db="EMBL/GenBank/DDBJ databases">
        <title>Evaluation of Human, Veterinary and Environmental Mycobacterium chelonae Isolates by Core Genome Phylogenomic Analysis, Targeted Gene Comparison, and Anti-microbial Susceptibility Patterns: A Tale of Mistaken Identities.</title>
        <authorList>
            <person name="Fogelson S.B."/>
            <person name="Camus A.C."/>
            <person name="Lorenz W."/>
            <person name="Vasireddy R."/>
            <person name="Vasireddy S."/>
            <person name="Smith T."/>
            <person name="Brown-Elliott B.A."/>
            <person name="Wallace R.J.Jr."/>
            <person name="Hasan N.A."/>
            <person name="Reischl U."/>
            <person name="Sanchez S."/>
        </authorList>
    </citation>
    <scope>NUCLEOTIDE SEQUENCE [LARGE SCALE GENOMIC DNA]</scope>
    <source>
        <strain evidence="2 3">15515</strain>
    </source>
</reference>
<comment type="caution">
    <text evidence="2">The sequence shown here is derived from an EMBL/GenBank/DDBJ whole genome shotgun (WGS) entry which is preliminary data.</text>
</comment>
<gene>
    <name evidence="2" type="ORF">BKG82_13150</name>
</gene>
<feature type="compositionally biased region" description="Polar residues" evidence="1">
    <location>
        <begin position="1"/>
        <end position="12"/>
    </location>
</feature>
<dbReference type="AlphaFoldDB" id="A0A1S1LTX6"/>
<dbReference type="EMBL" id="MLIQ01000014">
    <property type="protein sequence ID" value="OHU57128.1"/>
    <property type="molecule type" value="Genomic_DNA"/>
</dbReference>
<feature type="compositionally biased region" description="Polar residues" evidence="1">
    <location>
        <begin position="50"/>
        <end position="69"/>
    </location>
</feature>
<proteinExistence type="predicted"/>